<evidence type="ECO:0000313" key="3">
    <source>
        <dbReference type="Proteomes" id="UP000515153"/>
    </source>
</evidence>
<name>A0A6P8AQF9_PYRGI</name>
<feature type="compositionally biased region" description="Basic and acidic residues" evidence="1">
    <location>
        <begin position="109"/>
        <end position="124"/>
    </location>
</feature>
<evidence type="ECO:0000256" key="2">
    <source>
        <dbReference type="SAM" id="SignalP"/>
    </source>
</evidence>
<dbReference type="OrthoDB" id="10639917at2759"/>
<reference evidence="4" key="2">
    <citation type="submission" date="2019-10" db="EMBL/GenBank/DDBJ databases">
        <authorList>
            <consortium name="NCBI Genome Project"/>
        </authorList>
    </citation>
    <scope>NUCLEOTIDE SEQUENCE</scope>
    <source>
        <strain evidence="4">NI907</strain>
    </source>
</reference>
<accession>A0A6P8AQF9</accession>
<protein>
    <submittedName>
        <fullName evidence="4">Uncharacterized protein</fullName>
    </submittedName>
</protein>
<keyword evidence="2" id="KW-0732">Signal</keyword>
<dbReference type="KEGG" id="pgri:PgNI_12077"/>
<evidence type="ECO:0000313" key="4">
    <source>
        <dbReference type="RefSeq" id="XP_030977137.1"/>
    </source>
</evidence>
<proteinExistence type="predicted"/>
<feature type="region of interest" description="Disordered" evidence="1">
    <location>
        <begin position="31"/>
        <end position="165"/>
    </location>
</feature>
<organism evidence="3 4">
    <name type="scientific">Pyricularia grisea</name>
    <name type="common">Crabgrass-specific blast fungus</name>
    <name type="synonym">Magnaporthe grisea</name>
    <dbReference type="NCBI Taxonomy" id="148305"/>
    <lineage>
        <taxon>Eukaryota</taxon>
        <taxon>Fungi</taxon>
        <taxon>Dikarya</taxon>
        <taxon>Ascomycota</taxon>
        <taxon>Pezizomycotina</taxon>
        <taxon>Sordariomycetes</taxon>
        <taxon>Sordariomycetidae</taxon>
        <taxon>Magnaporthales</taxon>
        <taxon>Pyriculariaceae</taxon>
        <taxon>Pyricularia</taxon>
    </lineage>
</organism>
<evidence type="ECO:0000256" key="1">
    <source>
        <dbReference type="SAM" id="MobiDB-lite"/>
    </source>
</evidence>
<feature type="chain" id="PRO_5027717335" evidence="2">
    <location>
        <begin position="22"/>
        <end position="165"/>
    </location>
</feature>
<dbReference type="GeneID" id="41966938"/>
<feature type="signal peptide" evidence="2">
    <location>
        <begin position="1"/>
        <end position="21"/>
    </location>
</feature>
<reference evidence="4" key="3">
    <citation type="submission" date="2025-08" db="UniProtKB">
        <authorList>
            <consortium name="RefSeq"/>
        </authorList>
    </citation>
    <scope>IDENTIFICATION</scope>
    <source>
        <strain evidence="4">NI907</strain>
    </source>
</reference>
<dbReference type="AlphaFoldDB" id="A0A6P8AQF9"/>
<feature type="compositionally biased region" description="Basic residues" evidence="1">
    <location>
        <begin position="94"/>
        <end position="103"/>
    </location>
</feature>
<feature type="compositionally biased region" description="Basic and acidic residues" evidence="1">
    <location>
        <begin position="134"/>
        <end position="147"/>
    </location>
</feature>
<reference evidence="4" key="1">
    <citation type="journal article" date="2019" name="Mol. Biol. Evol.">
        <title>Blast fungal genomes show frequent chromosomal changes, gene gains and losses, and effector gene turnover.</title>
        <authorList>
            <person name="Gomez Luciano L.B."/>
            <person name="Jason Tsai I."/>
            <person name="Chuma I."/>
            <person name="Tosa Y."/>
            <person name="Chen Y.H."/>
            <person name="Li J.Y."/>
            <person name="Li M.Y."/>
            <person name="Jade Lu M.Y."/>
            <person name="Nakayashiki H."/>
            <person name="Li W.H."/>
        </authorList>
    </citation>
    <scope>NUCLEOTIDE SEQUENCE</scope>
    <source>
        <strain evidence="4">NI907</strain>
    </source>
</reference>
<gene>
    <name evidence="4" type="ORF">PgNI_12077</name>
</gene>
<feature type="compositionally biased region" description="Basic and acidic residues" evidence="1">
    <location>
        <begin position="154"/>
        <end position="165"/>
    </location>
</feature>
<dbReference type="RefSeq" id="XP_030977137.1">
    <property type="nucleotide sequence ID" value="XM_031132033.1"/>
</dbReference>
<sequence>MHLSAFSQLFAILALSATVLSAPLPASSISTAGGHPGGPRAAAACPARKLHTRATPSGSDWGYEAVQSGENQLDARPPASEGETQSPTGVRQKDFRHGRRRPGHGGWRQKKDNNENDKRIRKMLEGNITKQRKKAEETEKMQRLESHRLKKFHKEMDRMSPDNDI</sequence>
<feature type="compositionally biased region" description="Low complexity" evidence="1">
    <location>
        <begin position="38"/>
        <end position="47"/>
    </location>
</feature>
<dbReference type="Proteomes" id="UP000515153">
    <property type="component" value="Unplaced"/>
</dbReference>
<keyword evidence="3" id="KW-1185">Reference proteome</keyword>